<gene>
    <name evidence="5" type="ORF">AHA02nite_13680</name>
</gene>
<dbReference type="InterPro" id="IPR019533">
    <property type="entry name" value="Peptidase_S26"/>
</dbReference>
<dbReference type="EC" id="3.4.21.89" evidence="3"/>
<reference evidence="5 6" key="1">
    <citation type="submission" date="2019-07" db="EMBL/GenBank/DDBJ databases">
        <title>Whole genome shotgun sequence of Alkalibacillus haloalkaliphilus NBRC 103110.</title>
        <authorList>
            <person name="Hosoyama A."/>
            <person name="Uohara A."/>
            <person name="Ohji S."/>
            <person name="Ichikawa N."/>
        </authorList>
    </citation>
    <scope>NUCLEOTIDE SEQUENCE [LARGE SCALE GENOMIC DNA]</scope>
    <source>
        <strain evidence="5 6">NBRC 103110</strain>
    </source>
</reference>
<dbReference type="PANTHER" id="PTHR43390:SF1">
    <property type="entry name" value="CHLOROPLAST PROCESSING PEPTIDASE"/>
    <property type="match status" value="1"/>
</dbReference>
<sequence>MRAFLLLTISFLTVVGCTHNDENESAITDPHTTPELEPVDQEDDMVVVEYQNDNMERGDNPYNYLGRSLIIDPLHEDIQRGEVIYYERPDSYYDYLEERKEGFLQPIPEHIARVIALPGETIKIKDGQIYIDDKELDTFYGDVTQNPRSSDADGEFNLDAVQVPEDHVFVLGDLLWRSIDSKQYGPIQVDNIIGKIQGYQK</sequence>
<evidence type="ECO:0000256" key="1">
    <source>
        <dbReference type="ARBA" id="ARBA00004401"/>
    </source>
</evidence>
<comment type="catalytic activity">
    <reaction evidence="3">
        <text>Cleavage of hydrophobic, N-terminal signal or leader sequences from secreted and periplasmic proteins.</text>
        <dbReference type="EC" id="3.4.21.89"/>
    </reaction>
</comment>
<dbReference type="GO" id="GO:0004252">
    <property type="term" value="F:serine-type endopeptidase activity"/>
    <property type="evidence" value="ECO:0007669"/>
    <property type="project" value="InterPro"/>
</dbReference>
<proteinExistence type="inferred from homology"/>
<dbReference type="Proteomes" id="UP000321440">
    <property type="component" value="Unassembled WGS sequence"/>
</dbReference>
<accession>A0A511W878</accession>
<dbReference type="EMBL" id="BJYA01000007">
    <property type="protein sequence ID" value="GEN45592.1"/>
    <property type="molecule type" value="Genomic_DNA"/>
</dbReference>
<dbReference type="OrthoDB" id="2427065at2"/>
<dbReference type="SUPFAM" id="SSF51306">
    <property type="entry name" value="LexA/Signal peptidase"/>
    <property type="match status" value="1"/>
</dbReference>
<evidence type="ECO:0000313" key="5">
    <source>
        <dbReference type="EMBL" id="GEN45592.1"/>
    </source>
</evidence>
<dbReference type="PRINTS" id="PR00727">
    <property type="entry name" value="LEADERPTASE"/>
</dbReference>
<keyword evidence="3" id="KW-0645">Protease</keyword>
<comment type="similarity">
    <text evidence="2 3">Belongs to the peptidase S26 family.</text>
</comment>
<keyword evidence="6" id="KW-1185">Reference proteome</keyword>
<organism evidence="5 6">
    <name type="scientific">Alkalibacillus haloalkaliphilus</name>
    <dbReference type="NCBI Taxonomy" id="94136"/>
    <lineage>
        <taxon>Bacteria</taxon>
        <taxon>Bacillati</taxon>
        <taxon>Bacillota</taxon>
        <taxon>Bacilli</taxon>
        <taxon>Bacillales</taxon>
        <taxon>Bacillaceae</taxon>
        <taxon>Alkalibacillus</taxon>
    </lineage>
</organism>
<dbReference type="InterPro" id="IPR036286">
    <property type="entry name" value="LexA/Signal_pep-like_sf"/>
</dbReference>
<evidence type="ECO:0000259" key="4">
    <source>
        <dbReference type="Pfam" id="PF10502"/>
    </source>
</evidence>
<dbReference type="PANTHER" id="PTHR43390">
    <property type="entry name" value="SIGNAL PEPTIDASE I"/>
    <property type="match status" value="1"/>
</dbReference>
<dbReference type="InterPro" id="IPR000223">
    <property type="entry name" value="Pept_S26A_signal_pept_1"/>
</dbReference>
<dbReference type="PROSITE" id="PS51257">
    <property type="entry name" value="PROKAR_LIPOPROTEIN"/>
    <property type="match status" value="1"/>
</dbReference>
<keyword evidence="3" id="KW-0378">Hydrolase</keyword>
<feature type="domain" description="Peptidase S26" evidence="4">
    <location>
        <begin position="54"/>
        <end position="197"/>
    </location>
</feature>
<dbReference type="Gene3D" id="2.10.109.10">
    <property type="entry name" value="Umud Fragment, subunit A"/>
    <property type="match status" value="1"/>
</dbReference>
<protein>
    <recommendedName>
        <fullName evidence="3">Signal peptidase I</fullName>
        <ecNumber evidence="3">3.4.21.89</ecNumber>
    </recommendedName>
</protein>
<dbReference type="AlphaFoldDB" id="A0A511W878"/>
<dbReference type="RefSeq" id="WP_146815663.1">
    <property type="nucleotide sequence ID" value="NZ_BJYA01000007.1"/>
</dbReference>
<evidence type="ECO:0000313" key="6">
    <source>
        <dbReference type="Proteomes" id="UP000321440"/>
    </source>
</evidence>
<evidence type="ECO:0000256" key="2">
    <source>
        <dbReference type="ARBA" id="ARBA00009370"/>
    </source>
</evidence>
<comment type="subcellular location">
    <subcellularLocation>
        <location evidence="1">Cell membrane</location>
        <topology evidence="1">Single-pass type II membrane protein</topology>
    </subcellularLocation>
    <subcellularLocation>
        <location evidence="3">Membrane</location>
        <topology evidence="3">Single-pass type II membrane protein</topology>
    </subcellularLocation>
</comment>
<dbReference type="GO" id="GO:0006465">
    <property type="term" value="P:signal peptide processing"/>
    <property type="evidence" value="ECO:0007669"/>
    <property type="project" value="InterPro"/>
</dbReference>
<dbReference type="GO" id="GO:0005886">
    <property type="term" value="C:plasma membrane"/>
    <property type="evidence" value="ECO:0007669"/>
    <property type="project" value="UniProtKB-SubCell"/>
</dbReference>
<dbReference type="GO" id="GO:0009003">
    <property type="term" value="F:signal peptidase activity"/>
    <property type="evidence" value="ECO:0007669"/>
    <property type="project" value="UniProtKB-EC"/>
</dbReference>
<name>A0A511W878_9BACI</name>
<dbReference type="NCBIfam" id="TIGR02227">
    <property type="entry name" value="sigpep_I_bact"/>
    <property type="match status" value="1"/>
</dbReference>
<comment type="caution">
    <text evidence="5">The sequence shown here is derived from an EMBL/GenBank/DDBJ whole genome shotgun (WGS) entry which is preliminary data.</text>
</comment>
<evidence type="ECO:0000256" key="3">
    <source>
        <dbReference type="RuleBase" id="RU362042"/>
    </source>
</evidence>
<dbReference type="Pfam" id="PF10502">
    <property type="entry name" value="Peptidase_S26"/>
    <property type="match status" value="1"/>
</dbReference>